<dbReference type="InterPro" id="IPR024747">
    <property type="entry name" value="Pyridox_Oxase-rel"/>
</dbReference>
<dbReference type="EMBL" id="BARV01037308">
    <property type="protein sequence ID" value="GAI49501.1"/>
    <property type="molecule type" value="Genomic_DNA"/>
</dbReference>
<gene>
    <name evidence="1" type="ORF">S06H3_57749</name>
</gene>
<proteinExistence type="predicted"/>
<dbReference type="PANTHER" id="PTHR34071:SF2">
    <property type="entry name" value="FLAVIN-NUCLEOTIDE-BINDING PROTEIN"/>
    <property type="match status" value="1"/>
</dbReference>
<reference evidence="1" key="1">
    <citation type="journal article" date="2014" name="Front. Microbiol.">
        <title>High frequency of phylogenetically diverse reductive dehalogenase-homologous genes in deep subseafloor sedimentary metagenomes.</title>
        <authorList>
            <person name="Kawai M."/>
            <person name="Futagami T."/>
            <person name="Toyoda A."/>
            <person name="Takaki Y."/>
            <person name="Nishi S."/>
            <person name="Hori S."/>
            <person name="Arai W."/>
            <person name="Tsubouchi T."/>
            <person name="Morono Y."/>
            <person name="Uchiyama I."/>
            <person name="Ito T."/>
            <person name="Fujiyama A."/>
            <person name="Inagaki F."/>
            <person name="Takami H."/>
        </authorList>
    </citation>
    <scope>NUCLEOTIDE SEQUENCE</scope>
    <source>
        <strain evidence="1">Expedition CK06-06</strain>
    </source>
</reference>
<comment type="caution">
    <text evidence="1">The sequence shown here is derived from an EMBL/GenBank/DDBJ whole genome shotgun (WGS) entry which is preliminary data.</text>
</comment>
<dbReference type="SUPFAM" id="SSF50475">
    <property type="entry name" value="FMN-binding split barrel"/>
    <property type="match status" value="1"/>
</dbReference>
<feature type="non-terminal residue" evidence="1">
    <location>
        <position position="86"/>
    </location>
</feature>
<dbReference type="AlphaFoldDB" id="X1Q434"/>
<dbReference type="PANTHER" id="PTHR34071">
    <property type="entry name" value="5-NITROIMIDAZOLE ANTIBIOTICS RESISTANCE PROTEIN, NIMA-FAMILY-RELATED PROTEIN-RELATED"/>
    <property type="match status" value="1"/>
</dbReference>
<dbReference type="Pfam" id="PF12900">
    <property type="entry name" value="Pyridox_ox_2"/>
    <property type="match status" value="1"/>
</dbReference>
<protein>
    <recommendedName>
        <fullName evidence="2">Pyridoxamine 5'-phosphate oxidase putative domain-containing protein</fullName>
    </recommendedName>
</protein>
<evidence type="ECO:0008006" key="2">
    <source>
        <dbReference type="Google" id="ProtNLM"/>
    </source>
</evidence>
<evidence type="ECO:0000313" key="1">
    <source>
        <dbReference type="EMBL" id="GAI49501.1"/>
    </source>
</evidence>
<dbReference type="Gene3D" id="2.30.110.10">
    <property type="entry name" value="Electron Transport, Fmn-binding Protein, Chain A"/>
    <property type="match status" value="1"/>
</dbReference>
<sequence length="86" mass="9779">MRREEKEITDIAEIEKVIKKATCCRIGLVDDDEPYVVPVCFGYERNAIYFHGALEGRKAELIKKNNKVCFEIDTDVAVVKSEKPCG</sequence>
<name>X1Q434_9ZZZZ</name>
<organism evidence="1">
    <name type="scientific">marine sediment metagenome</name>
    <dbReference type="NCBI Taxonomy" id="412755"/>
    <lineage>
        <taxon>unclassified sequences</taxon>
        <taxon>metagenomes</taxon>
        <taxon>ecological metagenomes</taxon>
    </lineage>
</organism>
<accession>X1Q434</accession>
<dbReference type="InterPro" id="IPR012349">
    <property type="entry name" value="Split_barrel_FMN-bd"/>
</dbReference>